<sequence length="387" mass="42609">MLFRAIATLSIAAAAFAYPAPATAAANESELRERCMADGGDPQACTDYGYVLVNSGDPAKAKIGGKLLTTTCQAGFANACFEAGKAATASKPGTGFADWEIALSYREACDMDHARACTVLALMYMPDSGSILNHDQGAAIALLEKACRLREPDACTITGKIIPAGRSDPNWKYVPAIDPSLTAPEQMKLARSYITAGGDKRQIGITTVARLQQEGWPDAHYEIAMWFRDGKYGFDKDPAIASNLFYNAGTRGHVEGMIELGMAYWYGQGREENQQLGLAYMRMAAVRGSEKAQAIYRNMLYEPVRQENARQAQLAAERAKQQRWASQYNWSSPSYGSWSPSRSNYDYAGEARRQREFEARQDRSNWNNAMRYHTGGTSACLYSNPYC</sequence>
<feature type="chain" id="PRO_5039933318" evidence="3">
    <location>
        <begin position="25"/>
        <end position="387"/>
    </location>
</feature>
<evidence type="ECO:0000256" key="3">
    <source>
        <dbReference type="SAM" id="SignalP"/>
    </source>
</evidence>
<keyword evidence="4" id="KW-0378">Hydrolase</keyword>
<dbReference type="OrthoDB" id="267336at2"/>
<dbReference type="KEGG" id="anh:A6F65_01738"/>
<dbReference type="SMART" id="SM00671">
    <property type="entry name" value="SEL1"/>
    <property type="match status" value="3"/>
</dbReference>
<dbReference type="PANTHER" id="PTHR13891:SF1">
    <property type="entry name" value="CYTOCHROME C OXIDASE ASSEMBLY FACTOR 7"/>
    <property type="match status" value="1"/>
</dbReference>
<comment type="similarity">
    <text evidence="1">Belongs to the hcp beta-lactamase family.</text>
</comment>
<dbReference type="AlphaFoldDB" id="A0A1C7D9C9"/>
<dbReference type="EMBL" id="CP016545">
    <property type="protein sequence ID" value="ANU08035.1"/>
    <property type="molecule type" value="Genomic_DNA"/>
</dbReference>
<dbReference type="InterPro" id="IPR040239">
    <property type="entry name" value="HcpB-like"/>
</dbReference>
<dbReference type="STRING" id="645517.A6F65_01738"/>
<dbReference type="InterPro" id="IPR006597">
    <property type="entry name" value="Sel1-like"/>
</dbReference>
<evidence type="ECO:0000256" key="2">
    <source>
        <dbReference type="ARBA" id="ARBA00022737"/>
    </source>
</evidence>
<reference evidence="4 5" key="1">
    <citation type="submission" date="2016-07" db="EMBL/GenBank/DDBJ databases">
        <title>Complete genome sequence of Altererythrobacter namhicola JCM 16345T, containing esterase-encoding genes.</title>
        <authorList>
            <person name="Cheng H."/>
            <person name="Wu Y.-H."/>
            <person name="Jian S.-L."/>
            <person name="Huo Y.-Y."/>
            <person name="Wang C.-S."/>
            <person name="Xu X.-W."/>
        </authorList>
    </citation>
    <scope>NUCLEOTIDE SEQUENCE [LARGE SCALE GENOMIC DNA]</scope>
    <source>
        <strain evidence="4 5">JCM 16345</strain>
    </source>
</reference>
<dbReference type="EC" id="3.5.2.6" evidence="4"/>
<dbReference type="SUPFAM" id="SSF81901">
    <property type="entry name" value="HCP-like"/>
    <property type="match status" value="2"/>
</dbReference>
<dbReference type="GO" id="GO:0008800">
    <property type="term" value="F:beta-lactamase activity"/>
    <property type="evidence" value="ECO:0007669"/>
    <property type="project" value="UniProtKB-EC"/>
</dbReference>
<protein>
    <submittedName>
        <fullName evidence="4">Putative beta-lactamase HcpC</fullName>
        <ecNumber evidence="4">3.5.2.6</ecNumber>
    </submittedName>
</protein>
<dbReference type="Pfam" id="PF08238">
    <property type="entry name" value="Sel1"/>
    <property type="match status" value="3"/>
</dbReference>
<gene>
    <name evidence="4" type="primary">hcpC_2</name>
    <name evidence="4" type="ORF">A6F65_01738</name>
</gene>
<keyword evidence="2" id="KW-0677">Repeat</keyword>
<proteinExistence type="inferred from homology"/>
<keyword evidence="5" id="KW-1185">Reference proteome</keyword>
<organism evidence="4 5">
    <name type="scientific">Paraurantiacibacter namhicola</name>
    <dbReference type="NCBI Taxonomy" id="645517"/>
    <lineage>
        <taxon>Bacteria</taxon>
        <taxon>Pseudomonadati</taxon>
        <taxon>Pseudomonadota</taxon>
        <taxon>Alphaproteobacteria</taxon>
        <taxon>Sphingomonadales</taxon>
        <taxon>Erythrobacteraceae</taxon>
        <taxon>Paraurantiacibacter</taxon>
    </lineage>
</organism>
<keyword evidence="3" id="KW-0732">Signal</keyword>
<dbReference type="PANTHER" id="PTHR13891">
    <property type="entry name" value="CYTOCHROME C OXIDASE ASSEMBLY FACTOR 7"/>
    <property type="match status" value="1"/>
</dbReference>
<dbReference type="Proteomes" id="UP000092698">
    <property type="component" value="Chromosome"/>
</dbReference>
<dbReference type="Gene3D" id="1.25.40.10">
    <property type="entry name" value="Tetratricopeptide repeat domain"/>
    <property type="match status" value="2"/>
</dbReference>
<feature type="signal peptide" evidence="3">
    <location>
        <begin position="1"/>
        <end position="24"/>
    </location>
</feature>
<evidence type="ECO:0000256" key="1">
    <source>
        <dbReference type="ARBA" id="ARBA00008486"/>
    </source>
</evidence>
<evidence type="ECO:0000313" key="4">
    <source>
        <dbReference type="EMBL" id="ANU08035.1"/>
    </source>
</evidence>
<name>A0A1C7D9C9_9SPHN</name>
<dbReference type="RefSeq" id="WP_067787803.1">
    <property type="nucleotide sequence ID" value="NZ_CP016545.1"/>
</dbReference>
<dbReference type="InterPro" id="IPR011990">
    <property type="entry name" value="TPR-like_helical_dom_sf"/>
</dbReference>
<accession>A0A1C7D9C9</accession>
<evidence type="ECO:0000313" key="5">
    <source>
        <dbReference type="Proteomes" id="UP000092698"/>
    </source>
</evidence>